<dbReference type="EMBL" id="JBEXAE010000005">
    <property type="protein sequence ID" value="MET6991172.1"/>
    <property type="molecule type" value="Genomic_DNA"/>
</dbReference>
<feature type="domain" description="NAD(P)-binding" evidence="1">
    <location>
        <begin position="11"/>
        <end position="179"/>
    </location>
</feature>
<accession>A0ABV2SWP1</accession>
<comment type="caution">
    <text evidence="2">The sequence shown here is derived from an EMBL/GenBank/DDBJ whole genome shotgun (WGS) entry which is preliminary data.</text>
</comment>
<dbReference type="Proteomes" id="UP001549799">
    <property type="component" value="Unassembled WGS sequence"/>
</dbReference>
<dbReference type="InterPro" id="IPR051783">
    <property type="entry name" value="NAD(P)-dependent_oxidoreduct"/>
</dbReference>
<reference evidence="2 3" key="1">
    <citation type="submission" date="2024-07" db="EMBL/GenBank/DDBJ databases">
        <title>The genome sequence of type strain Sediminicola arcticus GDMCC 1.2805.</title>
        <authorList>
            <person name="Liu Y."/>
        </authorList>
    </citation>
    <scope>NUCLEOTIDE SEQUENCE [LARGE SCALE GENOMIC DNA]</scope>
    <source>
        <strain evidence="2 3">GDMCC 1.2805</strain>
    </source>
</reference>
<dbReference type="InterPro" id="IPR036291">
    <property type="entry name" value="NAD(P)-bd_dom_sf"/>
</dbReference>
<evidence type="ECO:0000313" key="2">
    <source>
        <dbReference type="EMBL" id="MET6991172.1"/>
    </source>
</evidence>
<dbReference type="Gene3D" id="3.40.50.720">
    <property type="entry name" value="NAD(P)-binding Rossmann-like Domain"/>
    <property type="match status" value="1"/>
</dbReference>
<organism evidence="2 3">
    <name type="scientific">Sediminicola arcticus</name>
    <dbReference type="NCBI Taxonomy" id="1574308"/>
    <lineage>
        <taxon>Bacteria</taxon>
        <taxon>Pseudomonadati</taxon>
        <taxon>Bacteroidota</taxon>
        <taxon>Flavobacteriia</taxon>
        <taxon>Flavobacteriales</taxon>
        <taxon>Flavobacteriaceae</taxon>
        <taxon>Sediminicola</taxon>
    </lineage>
</organism>
<gene>
    <name evidence="2" type="ORF">ABXZ36_10995</name>
</gene>
<dbReference type="PANTHER" id="PTHR48079">
    <property type="entry name" value="PROTEIN YEEZ"/>
    <property type="match status" value="1"/>
</dbReference>
<dbReference type="SUPFAM" id="SSF51735">
    <property type="entry name" value="NAD(P)-binding Rossmann-fold domains"/>
    <property type="match status" value="1"/>
</dbReference>
<keyword evidence="2" id="KW-0560">Oxidoreductase</keyword>
<protein>
    <submittedName>
        <fullName evidence="2">SDR family oxidoreductase</fullName>
        <ecNumber evidence="2">1.1.1.290</ecNumber>
    </submittedName>
</protein>
<dbReference type="RefSeq" id="WP_354615618.1">
    <property type="nucleotide sequence ID" value="NZ_JBEXAE010000005.1"/>
</dbReference>
<evidence type="ECO:0000259" key="1">
    <source>
        <dbReference type="Pfam" id="PF13460"/>
    </source>
</evidence>
<dbReference type="InterPro" id="IPR016040">
    <property type="entry name" value="NAD(P)-bd_dom"/>
</dbReference>
<dbReference type="EC" id="1.1.1.290" evidence="2"/>
<keyword evidence="3" id="KW-1185">Reference proteome</keyword>
<dbReference type="Pfam" id="PF13460">
    <property type="entry name" value="NAD_binding_10"/>
    <property type="match status" value="1"/>
</dbReference>
<name>A0ABV2SWP1_9FLAO</name>
<dbReference type="CDD" id="cd05266">
    <property type="entry name" value="SDR_a4"/>
    <property type="match status" value="1"/>
</dbReference>
<dbReference type="GO" id="GO:0033711">
    <property type="term" value="F:4-phosphoerythronate dehydrogenase activity"/>
    <property type="evidence" value="ECO:0007669"/>
    <property type="project" value="UniProtKB-EC"/>
</dbReference>
<sequence>MNSTIGIMGCGWLGTPLAQHLIKKGQTVHGSTTSSQKLIELQKLGILPFKVSLSENGIEGSIKAFLKNVKVLVINVPPILRGTNKENYEDKMQHLLAAIKDSTVTRIIFISSTSVYGELEGDVTETTLPHPETESGSQLVAVEEKFMNNPDLETTIIRFGGLIGPNRHPITFLSGKKNLSNGNHPINLIHLEDCIQIIDTVIKEGYWGEIFNGVYPLHPSKRDYYLNEAKKRDLEAPEYSESKNTEGKKVVPFNLIHYKKFRFQKTIIS</sequence>
<dbReference type="PANTHER" id="PTHR48079:SF6">
    <property type="entry name" value="NAD(P)-BINDING DOMAIN-CONTAINING PROTEIN-RELATED"/>
    <property type="match status" value="1"/>
</dbReference>
<proteinExistence type="predicted"/>
<evidence type="ECO:0000313" key="3">
    <source>
        <dbReference type="Proteomes" id="UP001549799"/>
    </source>
</evidence>